<evidence type="ECO:0000259" key="1">
    <source>
        <dbReference type="PROSITE" id="PS51737"/>
    </source>
</evidence>
<protein>
    <submittedName>
        <fullName evidence="2">DNA invertase Pin-like site-specific DNA recombinase</fullName>
    </submittedName>
</protein>
<dbReference type="CDD" id="cd00338">
    <property type="entry name" value="Ser_Recombinase"/>
    <property type="match status" value="1"/>
</dbReference>
<dbReference type="InterPro" id="IPR050639">
    <property type="entry name" value="SSR_resolvase"/>
</dbReference>
<comment type="caution">
    <text evidence="2">The sequence shown here is derived from an EMBL/GenBank/DDBJ whole genome shotgun (WGS) entry which is preliminary data.</text>
</comment>
<feature type="domain" description="Recombinase" evidence="1">
    <location>
        <begin position="192"/>
        <end position="316"/>
    </location>
</feature>
<dbReference type="InterPro" id="IPR006119">
    <property type="entry name" value="Resolv_N"/>
</dbReference>
<dbReference type="Pfam" id="PF07508">
    <property type="entry name" value="Recombinase"/>
    <property type="match status" value="1"/>
</dbReference>
<dbReference type="InterPro" id="IPR036162">
    <property type="entry name" value="Resolvase-like_N_sf"/>
</dbReference>
<reference evidence="2 3" key="1">
    <citation type="submission" date="2024-06" db="EMBL/GenBank/DDBJ databases">
        <title>Genomic Encyclopedia of Type Strains, Phase IV (KMG-IV): sequencing the most valuable type-strain genomes for metagenomic binning, comparative biology and taxonomic classification.</title>
        <authorList>
            <person name="Goeker M."/>
        </authorList>
    </citation>
    <scope>NUCLEOTIDE SEQUENCE [LARGE SCALE GENOMIC DNA]</scope>
    <source>
        <strain evidence="2 3">DSM 29846</strain>
    </source>
</reference>
<evidence type="ECO:0000313" key="3">
    <source>
        <dbReference type="Proteomes" id="UP001549036"/>
    </source>
</evidence>
<accession>A0ABV2HWC0</accession>
<dbReference type="Gene3D" id="3.90.1750.20">
    <property type="entry name" value="Putative Large Serine Recombinase, Chain B, Domain 2"/>
    <property type="match status" value="1"/>
</dbReference>
<sequence>MTGLTTDLRIPAAQYIRMSTEHQRYSLDNQTAAIAEFAEERGFAIVQTYADAGKSGLSLKGRDGLKQLLADVVTGQHGYSAILVLDVSRWGRFQDTDQSAHYEFLCRDAGVAVEYCGEPFENDGSIVSTIVKNLKRVMAGEYSRELSAKISRAKKQQAGLGFRQGGGMPYGVRRLLVSKSGEPRCLLGAGEQKGLSTDRVVFVPGPPEEIAIVRRIFRQFVTQKQSMTTIAKRLNADGVPSTNGSSWTRERVRTVLSSELMIGNYVYNRTNARMRGPIRPNPPEQWVRVRVLDQPVVDIKQFAKAQREIGDIRRYTFAKPDMIARLRRLLREKKKLSSTIIDNCPYTPCSSSYGVHFGGLHAAYEIIGFKCRAIAKRGREYSDEELLDGIRRLHAKFGYVSIALINADPELPMCRVFVERFGSIIRAYGLAGFPSTRAGVISAVRKRASQRVRKYSDDELLDGIRRLRATFGHVTIALIDADPELPKCRVFVERFGSIVRACCLAGFPTTRAEAVSAALKRARVKKDQSEELNQGS</sequence>
<dbReference type="InterPro" id="IPR011109">
    <property type="entry name" value="DNA_bind_recombinase_dom"/>
</dbReference>
<dbReference type="EMBL" id="JBEPLM010000007">
    <property type="protein sequence ID" value="MET3594382.1"/>
    <property type="molecule type" value="Genomic_DNA"/>
</dbReference>
<keyword evidence="3" id="KW-1185">Reference proteome</keyword>
<gene>
    <name evidence="2" type="ORF">ABID26_003790</name>
</gene>
<evidence type="ECO:0000313" key="2">
    <source>
        <dbReference type="EMBL" id="MET3594382.1"/>
    </source>
</evidence>
<dbReference type="SUPFAM" id="SSF53041">
    <property type="entry name" value="Resolvase-like"/>
    <property type="match status" value="1"/>
</dbReference>
<proteinExistence type="predicted"/>
<name>A0ABV2HWC0_9HYPH</name>
<organism evidence="2 3">
    <name type="scientific">Mesorhizobium shonense</name>
    <dbReference type="NCBI Taxonomy" id="1209948"/>
    <lineage>
        <taxon>Bacteria</taxon>
        <taxon>Pseudomonadati</taxon>
        <taxon>Pseudomonadota</taxon>
        <taxon>Alphaproteobacteria</taxon>
        <taxon>Hyphomicrobiales</taxon>
        <taxon>Phyllobacteriaceae</taxon>
        <taxon>Mesorhizobium</taxon>
    </lineage>
</organism>
<dbReference type="Proteomes" id="UP001549036">
    <property type="component" value="Unassembled WGS sequence"/>
</dbReference>
<dbReference type="RefSeq" id="WP_292375024.1">
    <property type="nucleotide sequence ID" value="NZ_JBEPLM010000007.1"/>
</dbReference>
<dbReference type="Gene3D" id="3.40.50.1390">
    <property type="entry name" value="Resolvase, N-terminal catalytic domain"/>
    <property type="match status" value="1"/>
</dbReference>
<dbReference type="PANTHER" id="PTHR30461">
    <property type="entry name" value="DNA-INVERTASE FROM LAMBDOID PROPHAGE"/>
    <property type="match status" value="1"/>
</dbReference>
<dbReference type="SMART" id="SM00857">
    <property type="entry name" value="Resolvase"/>
    <property type="match status" value="1"/>
</dbReference>
<dbReference type="Pfam" id="PF00239">
    <property type="entry name" value="Resolvase"/>
    <property type="match status" value="1"/>
</dbReference>
<dbReference type="PANTHER" id="PTHR30461:SF23">
    <property type="entry name" value="DNA RECOMBINASE-RELATED"/>
    <property type="match status" value="1"/>
</dbReference>
<dbReference type="PROSITE" id="PS51737">
    <property type="entry name" value="RECOMBINASE_DNA_BIND"/>
    <property type="match status" value="1"/>
</dbReference>
<dbReference type="InterPro" id="IPR038109">
    <property type="entry name" value="DNA_bind_recomb_sf"/>
</dbReference>